<evidence type="ECO:0000256" key="4">
    <source>
        <dbReference type="ARBA" id="ARBA00022490"/>
    </source>
</evidence>
<dbReference type="STRING" id="1537102.L1LC03"/>
<name>L1LC03_THEEQ</name>
<dbReference type="EMBL" id="ACOU01000004">
    <property type="protein sequence ID" value="EKX72977.1"/>
    <property type="molecule type" value="Genomic_DNA"/>
</dbReference>
<dbReference type="Proteomes" id="UP000031512">
    <property type="component" value="Unassembled WGS sequence"/>
</dbReference>
<dbReference type="KEGG" id="beq:BEWA_015370"/>
<evidence type="ECO:0000256" key="3">
    <source>
        <dbReference type="ARBA" id="ARBA00022448"/>
    </source>
</evidence>
<dbReference type="Pfam" id="PF03987">
    <property type="entry name" value="Autophagy_act_C"/>
    <property type="match status" value="1"/>
</dbReference>
<organism evidence="9 10">
    <name type="scientific">Theileria equi strain WA</name>
    <dbReference type="NCBI Taxonomy" id="1537102"/>
    <lineage>
        <taxon>Eukaryota</taxon>
        <taxon>Sar</taxon>
        <taxon>Alveolata</taxon>
        <taxon>Apicomplexa</taxon>
        <taxon>Aconoidasida</taxon>
        <taxon>Piroplasmida</taxon>
        <taxon>Theileriidae</taxon>
        <taxon>Theileria</taxon>
    </lineage>
</organism>
<dbReference type="AlphaFoldDB" id="L1LC03"/>
<dbReference type="GO" id="GO:0061723">
    <property type="term" value="P:glycophagy"/>
    <property type="evidence" value="ECO:0007669"/>
    <property type="project" value="TreeGrafter"/>
</dbReference>
<keyword evidence="5" id="KW-0833">Ubl conjugation pathway</keyword>
<keyword evidence="4" id="KW-0963">Cytoplasm</keyword>
<dbReference type="GO" id="GO:0000407">
    <property type="term" value="C:phagophore assembly site"/>
    <property type="evidence" value="ECO:0007669"/>
    <property type="project" value="TreeGrafter"/>
</dbReference>
<sequence length="186" mass="21847">MVILTLKEPWILTILCLPETSWSISAQTGNGTHDLSVDYLPYTKQYLRSNKVKCVKLWEPESHKCDSWNVFDDSTREIDRTTNHSKDIAGLSDDEIASRIYRSYDISITYDRYYETPRIWLFGFNQLGLPITKDEMLTDIPTEYIGKTVTAERHPFTGRLNLTIHPCYQIDAMNKLYRGKEEYRYE</sequence>
<dbReference type="PANTHER" id="PTHR12866">
    <property type="entry name" value="UBIQUITIN-LIKE-CONJUGATING ENZYME ATG3"/>
    <property type="match status" value="1"/>
</dbReference>
<reference evidence="9 10" key="1">
    <citation type="journal article" date="2012" name="BMC Genomics">
        <title>Comparative genomic analysis and phylogenetic position of Theileria equi.</title>
        <authorList>
            <person name="Kappmeyer L.S."/>
            <person name="Thiagarajan M."/>
            <person name="Herndon D.R."/>
            <person name="Ramsay J.D."/>
            <person name="Caler E."/>
            <person name="Djikeng A."/>
            <person name="Gillespie J.J."/>
            <person name="Lau A.O."/>
            <person name="Roalson E.H."/>
            <person name="Silva J.C."/>
            <person name="Silva M.G."/>
            <person name="Suarez C.E."/>
            <person name="Ueti M.W."/>
            <person name="Nene V.M."/>
            <person name="Mealey R.H."/>
            <person name="Knowles D.P."/>
            <person name="Brayton K.A."/>
        </authorList>
    </citation>
    <scope>NUCLEOTIDE SEQUENCE [LARGE SCALE GENOMIC DNA]</scope>
    <source>
        <strain evidence="9 10">WA</strain>
    </source>
</reference>
<evidence type="ECO:0000313" key="10">
    <source>
        <dbReference type="Proteomes" id="UP000031512"/>
    </source>
</evidence>
<protein>
    <submittedName>
        <fullName evidence="9">Uncharacterized protein</fullName>
    </submittedName>
</protein>
<feature type="chain" id="PRO_5003952438" evidence="8">
    <location>
        <begin position="27"/>
        <end position="186"/>
    </location>
</feature>
<proteinExistence type="inferred from homology"/>
<dbReference type="PANTHER" id="PTHR12866:SF2">
    <property type="entry name" value="UBIQUITIN-LIKE-CONJUGATING ENZYME ATG3"/>
    <property type="match status" value="1"/>
</dbReference>
<comment type="similarity">
    <text evidence="2">Belongs to the ATG3 family.</text>
</comment>
<dbReference type="GO" id="GO:0005829">
    <property type="term" value="C:cytosol"/>
    <property type="evidence" value="ECO:0007669"/>
    <property type="project" value="TreeGrafter"/>
</dbReference>
<dbReference type="GeneID" id="15802643"/>
<comment type="subcellular location">
    <subcellularLocation>
        <location evidence="1">Cytoplasm</location>
    </subcellularLocation>
</comment>
<dbReference type="eggNOG" id="KOG2981">
    <property type="taxonomic scope" value="Eukaryota"/>
</dbReference>
<dbReference type="VEuPathDB" id="PiroplasmaDB:BEWA_015370"/>
<dbReference type="GO" id="GO:0000422">
    <property type="term" value="P:autophagy of mitochondrion"/>
    <property type="evidence" value="ECO:0007669"/>
    <property type="project" value="TreeGrafter"/>
</dbReference>
<keyword evidence="7" id="KW-0072">Autophagy</keyword>
<keyword evidence="8" id="KW-0732">Signal</keyword>
<dbReference type="InterPro" id="IPR007135">
    <property type="entry name" value="Atg3/Atg10"/>
</dbReference>
<evidence type="ECO:0000256" key="8">
    <source>
        <dbReference type="SAM" id="SignalP"/>
    </source>
</evidence>
<dbReference type="GO" id="GO:0015031">
    <property type="term" value="P:protein transport"/>
    <property type="evidence" value="ECO:0007669"/>
    <property type="project" value="UniProtKB-KW"/>
</dbReference>
<dbReference type="RefSeq" id="XP_004832429.1">
    <property type="nucleotide sequence ID" value="XM_004832372.1"/>
</dbReference>
<keyword evidence="3" id="KW-0813">Transport</keyword>
<dbReference type="OrthoDB" id="1584384at2759"/>
<dbReference type="GO" id="GO:0044804">
    <property type="term" value="P:nucleophagy"/>
    <property type="evidence" value="ECO:0007669"/>
    <property type="project" value="TreeGrafter"/>
</dbReference>
<evidence type="ECO:0000256" key="1">
    <source>
        <dbReference type="ARBA" id="ARBA00004496"/>
    </source>
</evidence>
<keyword evidence="10" id="KW-1185">Reference proteome</keyword>
<evidence type="ECO:0000256" key="2">
    <source>
        <dbReference type="ARBA" id="ARBA00007683"/>
    </source>
</evidence>
<dbReference type="GO" id="GO:0019776">
    <property type="term" value="F:Atg8-family ligase activity"/>
    <property type="evidence" value="ECO:0007669"/>
    <property type="project" value="TreeGrafter"/>
</dbReference>
<evidence type="ECO:0000313" key="9">
    <source>
        <dbReference type="EMBL" id="EKX72977.1"/>
    </source>
</evidence>
<keyword evidence="6" id="KW-0653">Protein transport</keyword>
<evidence type="ECO:0000256" key="7">
    <source>
        <dbReference type="ARBA" id="ARBA00023006"/>
    </source>
</evidence>
<evidence type="ECO:0000256" key="5">
    <source>
        <dbReference type="ARBA" id="ARBA00022786"/>
    </source>
</evidence>
<gene>
    <name evidence="9" type="ORF">BEWA_015370</name>
</gene>
<feature type="signal peptide" evidence="8">
    <location>
        <begin position="1"/>
        <end position="26"/>
    </location>
</feature>
<dbReference type="GO" id="GO:0000045">
    <property type="term" value="P:autophagosome assembly"/>
    <property type="evidence" value="ECO:0007669"/>
    <property type="project" value="TreeGrafter"/>
</dbReference>
<accession>L1LC03</accession>
<comment type="caution">
    <text evidence="9">The sequence shown here is derived from an EMBL/GenBank/DDBJ whole genome shotgun (WGS) entry which is preliminary data.</text>
</comment>
<evidence type="ECO:0000256" key="6">
    <source>
        <dbReference type="ARBA" id="ARBA00022927"/>
    </source>
</evidence>